<protein>
    <recommendedName>
        <fullName evidence="3">L-threonine aldolase</fullName>
    </recommendedName>
</protein>
<dbReference type="InterPro" id="IPR015422">
    <property type="entry name" value="PyrdxlP-dep_Trfase_small"/>
</dbReference>
<reference evidence="2" key="1">
    <citation type="submission" date="2009-02" db="EMBL/GenBank/DDBJ databases">
        <title>The Genome Sequence of Shigella sp. D9.</title>
        <authorList>
            <consortium name="The Broad Institute Genome Sequencing Platform"/>
            <person name="Ward D."/>
            <person name="Young S.K."/>
            <person name="Kodira C.D."/>
            <person name="Zeng Q."/>
            <person name="Koehrsen M."/>
            <person name="Alvarado L."/>
            <person name="Berlin A."/>
            <person name="Borenstein D."/>
            <person name="Chen Z."/>
            <person name="Engels R."/>
            <person name="Freedman E."/>
            <person name="Gellesch M."/>
            <person name="Goldberg J."/>
            <person name="Griggs A."/>
            <person name="Gujja S."/>
            <person name="Heiman D."/>
            <person name="Hepburn T."/>
            <person name="Howarth C."/>
            <person name="Jen D."/>
            <person name="Larson L."/>
            <person name="Lewis B."/>
            <person name="Mehta T."/>
            <person name="Park D."/>
            <person name="Pearson M."/>
            <person name="Roberts A."/>
            <person name="Saif S."/>
            <person name="Shea T."/>
            <person name="Shenoy N."/>
            <person name="Sisk P."/>
            <person name="Stolte C."/>
            <person name="Sykes S."/>
            <person name="Walk T."/>
            <person name="White J."/>
            <person name="Yandava C."/>
            <person name="Allen-Vercoe E."/>
            <person name="Strauss J."/>
            <person name="Sibley C."/>
            <person name="White A."/>
            <person name="Ambrose C."/>
            <person name="Lander E."/>
            <person name="Nusbaum C."/>
            <person name="Galagan J."/>
            <person name="Birren B."/>
        </authorList>
    </citation>
    <scope>NUCLEOTIDE SEQUENCE [LARGE SCALE GENOMIC DNA]</scope>
    <source>
        <strain evidence="2">D11</strain>
    </source>
</reference>
<organism evidence="1 2">
    <name type="scientific">Fusobacterium animalis D11</name>
    <dbReference type="NCBI Taxonomy" id="556264"/>
    <lineage>
        <taxon>Bacteria</taxon>
        <taxon>Fusobacteriati</taxon>
        <taxon>Fusobacteriota</taxon>
        <taxon>Fusobacteriia</taxon>
        <taxon>Fusobacteriales</taxon>
        <taxon>Fusobacteriaceae</taxon>
        <taxon>Fusobacterium</taxon>
    </lineage>
</organism>
<proteinExistence type="predicted"/>
<gene>
    <name evidence="1" type="ORF">PSAG_04852</name>
</gene>
<accession>A0A0K9CLJ2</accession>
<dbReference type="InterPro" id="IPR015424">
    <property type="entry name" value="PyrdxlP-dep_Trfase"/>
</dbReference>
<dbReference type="EMBL" id="ACDS02000134">
    <property type="protein sequence ID" value="KMV75774.1"/>
    <property type="molecule type" value="Genomic_DNA"/>
</dbReference>
<reference evidence="1 2" key="2">
    <citation type="submission" date="2013-10" db="EMBL/GenBank/DDBJ databases">
        <title>The Genome Sequence of Fusobacterium nucleatum subsp. animalis D11.</title>
        <authorList>
            <consortium name="The Broad Institute Genomics Platform"/>
            <person name="Earl A."/>
            <person name="Ward D."/>
            <person name="Feldgarden M."/>
            <person name="Gevers D."/>
            <person name="Kostic A."/>
            <person name="Garrett W."/>
            <person name="Young S.K."/>
            <person name="Zeng Q."/>
            <person name="Gargeya S."/>
            <person name="Fitzgerald M."/>
            <person name="Abouelleil A."/>
            <person name="Alvarado L."/>
            <person name="Berlin A.M."/>
            <person name="Chapman S.B."/>
            <person name="Gainer-Dewar J."/>
            <person name="Goldberg J."/>
            <person name="Gnerre S."/>
            <person name="Griggs A."/>
            <person name="Gujja S."/>
            <person name="Hansen M."/>
            <person name="Howarth C."/>
            <person name="Imamovic A."/>
            <person name="Ireland A."/>
            <person name="Larimer J."/>
            <person name="McCowan C."/>
            <person name="Murphy C."/>
            <person name="Pearson M."/>
            <person name="Poon T.W."/>
            <person name="Priest M."/>
            <person name="Roberts A."/>
            <person name="Saif S."/>
            <person name="Shea T."/>
            <person name="Sykes S."/>
            <person name="Wortman J."/>
            <person name="Nusbaum C."/>
            <person name="Birren B."/>
        </authorList>
    </citation>
    <scope>NUCLEOTIDE SEQUENCE [LARGE SCALE GENOMIC DNA]</scope>
    <source>
        <strain evidence="1 2">D11</strain>
    </source>
</reference>
<comment type="caution">
    <text evidence="1">The sequence shown here is derived from an EMBL/GenBank/DDBJ whole genome shotgun (WGS) entry which is preliminary data.</text>
</comment>
<dbReference type="AlphaFoldDB" id="A0A0K9CLJ2"/>
<name>A0A0K9CLJ2_9FUSO</name>
<dbReference type="Proteomes" id="UP000004650">
    <property type="component" value="Unassembled WGS sequence"/>
</dbReference>
<evidence type="ECO:0008006" key="3">
    <source>
        <dbReference type="Google" id="ProtNLM"/>
    </source>
</evidence>
<dbReference type="SUPFAM" id="SSF53383">
    <property type="entry name" value="PLP-dependent transferases"/>
    <property type="match status" value="1"/>
</dbReference>
<evidence type="ECO:0000313" key="1">
    <source>
        <dbReference type="EMBL" id="KMV75774.1"/>
    </source>
</evidence>
<evidence type="ECO:0000313" key="2">
    <source>
        <dbReference type="Proteomes" id="UP000004650"/>
    </source>
</evidence>
<dbReference type="Gene3D" id="3.90.1150.10">
    <property type="entry name" value="Aspartate Aminotransferase, domain 1"/>
    <property type="match status" value="1"/>
</dbReference>
<sequence>MALKIKNAFAERGIKLATDSYTNQVFVDLNPEQIKKLEKDVIFSVEFFGIGESQSSRFVTSWATKEEDVDRLVELIKNL</sequence>